<dbReference type="EMBL" id="JAJHUN010000008">
    <property type="protein sequence ID" value="KAJ4154043.1"/>
    <property type="molecule type" value="Genomic_DNA"/>
</dbReference>
<proteinExistence type="predicted"/>
<sequence length="558" mass="62203">MLHSTWPRLPSAAICCCPRGARLYSRHSSDRTLPDRPNYGTTPRAKTWTNDRRDKLKRATPRSNAAVQQQHQAERNWRKRLVEGRLSPKEQRMVALMADLDLLRTTDAETAGTNETEPGSTANQETETVASSDREADGSQWSLLKRRQRGAETESATENARDLNRSDTITTSTEKWPLLNRREPSYGYMEPVDTPLDDSRQSEAIPLDDSRELVTAPPEDSMDLVAATREALAKKENVTVSKSHTMIRIDGLSTNVHASDFYRIAETDLSKWNQSIKKVQQVRDGMTLEATGTYHITFSTAMAATAYAARFQRLHALAQIKARSRTGLWRSEVPPTLLPPDREGGAATAQESLEAELAQLSIAPGVQDVVLEHRRVAAGPEGHKIRSLVARDGLGERPAVVLLDVAPPPASPERVRDAVRQHGQRARGSWGLARAHPVAGNLHQQLQRLAASLAAAQTAQQDAEHDNDDDGVQVEVDEAQRQAAEKQRRATLRKREGLRRVAQHMEGAALRRFVVAFRDVAEAQRFHRLWNGRWLGGYDTPPPPGAPRHFVRTQVVEY</sequence>
<protein>
    <submittedName>
        <fullName evidence="2">Uncharacterized protein</fullName>
    </submittedName>
</protein>
<evidence type="ECO:0000313" key="3">
    <source>
        <dbReference type="Proteomes" id="UP001144673"/>
    </source>
</evidence>
<dbReference type="KEGG" id="amus:LMH87_010507"/>
<evidence type="ECO:0000256" key="1">
    <source>
        <dbReference type="SAM" id="MobiDB-lite"/>
    </source>
</evidence>
<dbReference type="RefSeq" id="XP_056054701.1">
    <property type="nucleotide sequence ID" value="XM_056197676.1"/>
</dbReference>
<feature type="region of interest" description="Disordered" evidence="1">
    <location>
        <begin position="26"/>
        <end position="75"/>
    </location>
</feature>
<feature type="compositionally biased region" description="Polar residues" evidence="1">
    <location>
        <begin position="61"/>
        <end position="71"/>
    </location>
</feature>
<reference evidence="2" key="1">
    <citation type="journal article" date="2023" name="Access Microbiol">
        <title>De-novo genome assembly for Akanthomyces muscarius, a biocontrol agent of insect agricultural pests.</title>
        <authorList>
            <person name="Erdos Z."/>
            <person name="Studholme D.J."/>
            <person name="Raymond B."/>
            <person name="Sharma M."/>
        </authorList>
    </citation>
    <scope>NUCLEOTIDE SEQUENCE</scope>
    <source>
        <strain evidence="2">Ve6</strain>
    </source>
</reference>
<accession>A0A9W8QFN9</accession>
<feature type="compositionally biased region" description="Polar residues" evidence="1">
    <location>
        <begin position="111"/>
        <end position="131"/>
    </location>
</feature>
<keyword evidence="3" id="KW-1185">Reference proteome</keyword>
<evidence type="ECO:0000313" key="2">
    <source>
        <dbReference type="EMBL" id="KAJ4154043.1"/>
    </source>
</evidence>
<dbReference type="Proteomes" id="UP001144673">
    <property type="component" value="Chromosome 5"/>
</dbReference>
<feature type="region of interest" description="Disordered" evidence="1">
    <location>
        <begin position="111"/>
        <end position="173"/>
    </location>
</feature>
<comment type="caution">
    <text evidence="2">The sequence shown here is derived from an EMBL/GenBank/DDBJ whole genome shotgun (WGS) entry which is preliminary data.</text>
</comment>
<name>A0A9W8QFN9_AKAMU</name>
<dbReference type="GeneID" id="80897666"/>
<dbReference type="AlphaFoldDB" id="A0A9W8QFN9"/>
<gene>
    <name evidence="2" type="ORF">LMH87_010507</name>
</gene>
<organism evidence="2 3">
    <name type="scientific">Akanthomyces muscarius</name>
    <name type="common">Entomopathogenic fungus</name>
    <name type="synonym">Lecanicillium muscarium</name>
    <dbReference type="NCBI Taxonomy" id="2231603"/>
    <lineage>
        <taxon>Eukaryota</taxon>
        <taxon>Fungi</taxon>
        <taxon>Dikarya</taxon>
        <taxon>Ascomycota</taxon>
        <taxon>Pezizomycotina</taxon>
        <taxon>Sordariomycetes</taxon>
        <taxon>Hypocreomycetidae</taxon>
        <taxon>Hypocreales</taxon>
        <taxon>Cordycipitaceae</taxon>
        <taxon>Akanthomyces</taxon>
    </lineage>
</organism>